<reference evidence="1" key="1">
    <citation type="submission" date="2022-07" db="EMBL/GenBank/DDBJ databases">
        <title>Evaluation of T. orientalis genome assembly methods using nanopore sequencing and analysis of variation between genomes.</title>
        <authorList>
            <person name="Yam J."/>
            <person name="Micallef M.L."/>
            <person name="Liu M."/>
            <person name="Djordjevic S.P."/>
            <person name="Bogema D.R."/>
            <person name="Jenkins C."/>
        </authorList>
    </citation>
    <scope>NUCLEOTIDE SEQUENCE</scope>
    <source>
        <strain evidence="1">Goon Nure</strain>
    </source>
</reference>
<gene>
    <name evidence="1" type="ORF">MACK_001599</name>
</gene>
<organism evidence="1 2">
    <name type="scientific">Theileria orientalis</name>
    <dbReference type="NCBI Taxonomy" id="68886"/>
    <lineage>
        <taxon>Eukaryota</taxon>
        <taxon>Sar</taxon>
        <taxon>Alveolata</taxon>
        <taxon>Apicomplexa</taxon>
        <taxon>Aconoidasida</taxon>
        <taxon>Piroplasmida</taxon>
        <taxon>Theileriidae</taxon>
        <taxon>Theileria</taxon>
    </lineage>
</organism>
<proteinExistence type="predicted"/>
<protein>
    <submittedName>
        <fullName evidence="1">Uncharacterized protein</fullName>
    </submittedName>
</protein>
<accession>A0A976MD98</accession>
<dbReference type="Proteomes" id="UP000244811">
    <property type="component" value="Chromosome 2"/>
</dbReference>
<dbReference type="EMBL" id="CP056071">
    <property type="protein sequence ID" value="UKK02243.2"/>
    <property type="molecule type" value="Genomic_DNA"/>
</dbReference>
<sequence>MNTLVSILKKSPIGKLPQIGLRLVNKLQEGHTSERFWLDYIEFVRNPENFRKLGPHSKCLLACVITKLEKDLLKKSRSSELVHSIYSDVINNRSIFLLNLELINMILVSSYTLRIPLSDNQLDLILFRANQDICKIFNEYKEGLGMEDRQRYRFPVEHSVSIIHSLASLTRYFPNHLNKVRDSDAIKSVVSNTETLLGFVNAREFSLILFSFDKLKLLSDDTGDQFHKYAQKIEDFDSQSLTTSFYISSNNVKLKNLFNFLMPKVDSMILTISSNIDSSDNLDNCNFTRSPSEGKKLTGRECCNILCSLLRCNSFKDQHYGFLVERAGDMNLQELCNISSLLVSKNYLVGDDFRRVFVNKLVCTDFSNVVVLDLLTIANCFHVWNIDNDLVLNRMVSAICNNGNFIFNDKSVLLLHYLVQLKYYDLGPLIKLFDSEFSSSKINTFHHILLYNSINTLRVALNYGKDRPEEEIESRLNIDEGVLNSILAKVQNKLVSVNYGSLTKLDLLTLGKFCNHQILERLTEFLKGDTWSHMDICLNMLKYNSDLGIAKRVNKLISNVDVDKIFMKVACKNSRFNGDLNDEMMKLNHFLSIVVLLKNIHVVKRILTSAIAVKCSDFEVILSVLNSCKKIHFLDENVKQLLESLVKSFHSTELLGYFSSVGTLTSIKLYNIKNMFSDFINVLYHFNYRNNSYAYDHSLSKSLNTLDIKRIYALTDNTINNNSNVSNNISSNIGVNTPSKVAKKSVVGYTDSGNAIVECKILNDRTIFESLLVSLSNLCFNAVVHPYVLMKFIKYHIHSLNAESPTILKCLAMNKSILKHFTLSELLFINGIQQRTHTHLIENNDIHTSVLATLVNLGLNSVAEYQVLDHRIDLLIS</sequence>
<evidence type="ECO:0000313" key="1">
    <source>
        <dbReference type="EMBL" id="UKK02243.2"/>
    </source>
</evidence>
<name>A0A976MD98_THEOR</name>
<dbReference type="AlphaFoldDB" id="A0A976MD98"/>
<evidence type="ECO:0000313" key="2">
    <source>
        <dbReference type="Proteomes" id="UP000244811"/>
    </source>
</evidence>